<keyword evidence="1" id="KW-0812">Transmembrane</keyword>
<dbReference type="OrthoDB" id="1295726at2759"/>
<protein>
    <submittedName>
        <fullName evidence="2">Uncharacterized protein</fullName>
    </submittedName>
</protein>
<dbReference type="InterPro" id="IPR056715">
    <property type="entry name" value="DUF7813"/>
</dbReference>
<feature type="transmembrane region" description="Helical" evidence="1">
    <location>
        <begin position="16"/>
        <end position="41"/>
    </location>
</feature>
<dbReference type="Pfam" id="PF25105">
    <property type="entry name" value="DUF7813"/>
    <property type="match status" value="1"/>
</dbReference>
<accession>A0A9E7JEC5</accession>
<keyword evidence="1" id="KW-0472">Membrane</keyword>
<dbReference type="PANTHER" id="PTHR36353:SF1">
    <property type="entry name" value="TRANSMEMBRANE PROTEIN"/>
    <property type="match status" value="1"/>
</dbReference>
<name>A0A9E7JEC5_9LILI</name>
<reference evidence="2" key="1">
    <citation type="submission" date="2022-05" db="EMBL/GenBank/DDBJ databases">
        <title>The Musa troglodytarum L. genome provides insights into the mechanism of non-climacteric behaviour and enrichment of carotenoids.</title>
        <authorList>
            <person name="Wang J."/>
        </authorList>
    </citation>
    <scope>NUCLEOTIDE SEQUENCE</scope>
    <source>
        <tissue evidence="2">Leaf</tissue>
    </source>
</reference>
<sequence>MDHDLRRRGQDVVKEGFYLMSLMPTQAILIKFLEALVWGYLGAWTATMVGWKLFAAAFLSLAEVYFMAVWLVFYFAARCEDGELIGRQFGARDLEDCLNGLR</sequence>
<dbReference type="PANTHER" id="PTHR36353">
    <property type="entry name" value="TRANSMEMBRANE PROTEIN"/>
    <property type="match status" value="1"/>
</dbReference>
<organism evidence="2 3">
    <name type="scientific">Musa troglodytarum</name>
    <name type="common">fe'i banana</name>
    <dbReference type="NCBI Taxonomy" id="320322"/>
    <lineage>
        <taxon>Eukaryota</taxon>
        <taxon>Viridiplantae</taxon>
        <taxon>Streptophyta</taxon>
        <taxon>Embryophyta</taxon>
        <taxon>Tracheophyta</taxon>
        <taxon>Spermatophyta</taxon>
        <taxon>Magnoliopsida</taxon>
        <taxon>Liliopsida</taxon>
        <taxon>Zingiberales</taxon>
        <taxon>Musaceae</taxon>
        <taxon>Musa</taxon>
    </lineage>
</organism>
<evidence type="ECO:0000313" key="2">
    <source>
        <dbReference type="EMBL" id="URD77909.1"/>
    </source>
</evidence>
<dbReference type="AlphaFoldDB" id="A0A9E7JEC5"/>
<evidence type="ECO:0000313" key="3">
    <source>
        <dbReference type="Proteomes" id="UP001055439"/>
    </source>
</evidence>
<evidence type="ECO:0000256" key="1">
    <source>
        <dbReference type="SAM" id="Phobius"/>
    </source>
</evidence>
<dbReference type="EMBL" id="CP097503">
    <property type="protein sequence ID" value="URD77909.1"/>
    <property type="molecule type" value="Genomic_DNA"/>
</dbReference>
<gene>
    <name evidence="2" type="ORF">MUK42_18705</name>
</gene>
<dbReference type="Proteomes" id="UP001055439">
    <property type="component" value="Chromosome 10"/>
</dbReference>
<feature type="transmembrane region" description="Helical" evidence="1">
    <location>
        <begin position="53"/>
        <end position="77"/>
    </location>
</feature>
<proteinExistence type="predicted"/>
<keyword evidence="3" id="KW-1185">Reference proteome</keyword>
<keyword evidence="1" id="KW-1133">Transmembrane helix</keyword>